<dbReference type="SMART" id="SM00530">
    <property type="entry name" value="HTH_XRE"/>
    <property type="match status" value="1"/>
</dbReference>
<reference evidence="5" key="1">
    <citation type="journal article" date="2019" name="Int. J. Syst. Evol. Microbiol.">
        <title>The Global Catalogue of Microorganisms (GCM) 10K type strain sequencing project: providing services to taxonomists for standard genome sequencing and annotation.</title>
        <authorList>
            <consortium name="The Broad Institute Genomics Platform"/>
            <consortium name="The Broad Institute Genome Sequencing Center for Infectious Disease"/>
            <person name="Wu L."/>
            <person name="Ma J."/>
        </authorList>
    </citation>
    <scope>NUCLEOTIDE SEQUENCE [LARGE SCALE GENOMIC DNA]</scope>
    <source>
        <strain evidence="5">KCTC 23916</strain>
    </source>
</reference>
<dbReference type="CDD" id="cd00093">
    <property type="entry name" value="HTH_XRE"/>
    <property type="match status" value="1"/>
</dbReference>
<keyword evidence="2" id="KW-0472">Membrane</keyword>
<dbReference type="InterPro" id="IPR010982">
    <property type="entry name" value="Lambda_DNA-bd_dom_sf"/>
</dbReference>
<keyword evidence="1" id="KW-0238">DNA-binding</keyword>
<dbReference type="PANTHER" id="PTHR46797:SF1">
    <property type="entry name" value="METHYLPHOSPHONATE SYNTHASE"/>
    <property type="match status" value="1"/>
</dbReference>
<dbReference type="Proteomes" id="UP000620127">
    <property type="component" value="Unassembled WGS sequence"/>
</dbReference>
<evidence type="ECO:0000313" key="4">
    <source>
        <dbReference type="EMBL" id="GGX21675.1"/>
    </source>
</evidence>
<dbReference type="PANTHER" id="PTHR46797">
    <property type="entry name" value="HTH-TYPE TRANSCRIPTIONAL REGULATOR"/>
    <property type="match status" value="1"/>
</dbReference>
<dbReference type="SUPFAM" id="SSF47413">
    <property type="entry name" value="lambda repressor-like DNA-binding domains"/>
    <property type="match status" value="1"/>
</dbReference>
<dbReference type="InterPro" id="IPR001387">
    <property type="entry name" value="Cro/C1-type_HTH"/>
</dbReference>
<dbReference type="Pfam" id="PF12844">
    <property type="entry name" value="HTH_19"/>
    <property type="match status" value="1"/>
</dbReference>
<evidence type="ECO:0000259" key="3">
    <source>
        <dbReference type="PROSITE" id="PS50943"/>
    </source>
</evidence>
<comment type="caution">
    <text evidence="4">The sequence shown here is derived from an EMBL/GenBank/DDBJ whole genome shotgun (WGS) entry which is preliminary data.</text>
</comment>
<dbReference type="EMBL" id="BMYT01000005">
    <property type="protein sequence ID" value="GGX21675.1"/>
    <property type="molecule type" value="Genomic_DNA"/>
</dbReference>
<accession>A0ABQ2XK53</accession>
<dbReference type="Gene3D" id="1.10.260.40">
    <property type="entry name" value="lambda repressor-like DNA-binding domains"/>
    <property type="match status" value="1"/>
</dbReference>
<protein>
    <recommendedName>
        <fullName evidence="3">HTH cro/C1-type domain-containing protein</fullName>
    </recommendedName>
</protein>
<dbReference type="PROSITE" id="PS50943">
    <property type="entry name" value="HTH_CROC1"/>
    <property type="match status" value="1"/>
</dbReference>
<name>A0ABQ2XK53_9BURK</name>
<sequence length="250" mass="28763">MDVSMNFGEKLKQIRTQKNLTQPQMAEAIGIEQSYLSKLENDKSVPSAEMFQTIMKSLEIEAGDFLKDIDKKILQTSLKHIPEVAHYLKTTIVVKTHSVKRWLFGSAALCTLGFAFLLSANEGIFFPNKLYKYESKGVFRADEAEDVFDQFEKIINLKFDANIISRNEASKLLADFTEKRRRPLFVEKSHNAGTVFYENVEGGRRKFHLVDVSIVQSYQNQFIQFLGGLLLFTGILGFFMEWRIRKIPTQ</sequence>
<keyword evidence="2" id="KW-0812">Transmembrane</keyword>
<gene>
    <name evidence="4" type="ORF">GCM10011282_29830</name>
</gene>
<evidence type="ECO:0000256" key="2">
    <source>
        <dbReference type="SAM" id="Phobius"/>
    </source>
</evidence>
<dbReference type="InterPro" id="IPR050807">
    <property type="entry name" value="TransReg_Diox_bact_type"/>
</dbReference>
<feature type="domain" description="HTH cro/C1-type" evidence="3">
    <location>
        <begin position="11"/>
        <end position="65"/>
    </location>
</feature>
<evidence type="ECO:0000256" key="1">
    <source>
        <dbReference type="ARBA" id="ARBA00023125"/>
    </source>
</evidence>
<proteinExistence type="predicted"/>
<feature type="transmembrane region" description="Helical" evidence="2">
    <location>
        <begin position="222"/>
        <end position="240"/>
    </location>
</feature>
<feature type="transmembrane region" description="Helical" evidence="2">
    <location>
        <begin position="102"/>
        <end position="120"/>
    </location>
</feature>
<keyword evidence="2" id="KW-1133">Transmembrane helix</keyword>
<evidence type="ECO:0000313" key="5">
    <source>
        <dbReference type="Proteomes" id="UP000620127"/>
    </source>
</evidence>
<organism evidence="4 5">
    <name type="scientific">Undibacterium macrobrachii</name>
    <dbReference type="NCBI Taxonomy" id="1119058"/>
    <lineage>
        <taxon>Bacteria</taxon>
        <taxon>Pseudomonadati</taxon>
        <taxon>Pseudomonadota</taxon>
        <taxon>Betaproteobacteria</taxon>
        <taxon>Burkholderiales</taxon>
        <taxon>Oxalobacteraceae</taxon>
        <taxon>Undibacterium</taxon>
    </lineage>
</organism>
<keyword evidence="5" id="KW-1185">Reference proteome</keyword>